<dbReference type="InterPro" id="IPR004143">
    <property type="entry name" value="BPL_LPL_catalytic"/>
</dbReference>
<name>A0ABT1L456_9GAMM</name>
<dbReference type="Pfam" id="PF21948">
    <property type="entry name" value="LplA-B_cat"/>
    <property type="match status" value="1"/>
</dbReference>
<evidence type="ECO:0000256" key="1">
    <source>
        <dbReference type="ARBA" id="ARBA00004821"/>
    </source>
</evidence>
<dbReference type="CDD" id="cd16444">
    <property type="entry name" value="LipB"/>
    <property type="match status" value="1"/>
</dbReference>
<dbReference type="RefSeq" id="WP_258569055.1">
    <property type="nucleotide sequence ID" value="NZ_JAKUDN010000001.1"/>
</dbReference>
<comment type="miscellaneous">
    <text evidence="5">In the reaction, the free carboxyl group of octanoic acid is attached via an amide linkage to the epsilon-amino group of a specific lysine residue of lipoyl domains of lipoate-dependent enzymes.</text>
</comment>
<dbReference type="InterPro" id="IPR045864">
    <property type="entry name" value="aa-tRNA-synth_II/BPL/LPL"/>
</dbReference>
<keyword evidence="9" id="KW-1185">Reference proteome</keyword>
<comment type="function">
    <text evidence="4 5 6">Catalyzes the transfer of endogenously produced octanoic acid from octanoyl-acyl-carrier-protein onto the lipoyl domains of lipoate-dependent enzymes. Lipoyl-ACP can also act as a substrate although octanoyl-ACP is likely to be the physiological substrate.</text>
</comment>
<evidence type="ECO:0000259" key="7">
    <source>
        <dbReference type="PROSITE" id="PS51733"/>
    </source>
</evidence>
<organism evidence="8 9">
    <name type="scientific">Candidatus Synchoanobacter obligatus</name>
    <dbReference type="NCBI Taxonomy" id="2919597"/>
    <lineage>
        <taxon>Bacteria</taxon>
        <taxon>Pseudomonadati</taxon>
        <taxon>Pseudomonadota</taxon>
        <taxon>Gammaproteobacteria</taxon>
        <taxon>Candidatus Comchoanobacterales</taxon>
        <taxon>Candidatus Comchoanobacteraceae</taxon>
        <taxon>Candidatus Synchoanobacter</taxon>
    </lineage>
</organism>
<dbReference type="PANTHER" id="PTHR10993:SF7">
    <property type="entry name" value="LIPOYLTRANSFERASE 2, MITOCHONDRIAL-RELATED"/>
    <property type="match status" value="1"/>
</dbReference>
<proteinExistence type="inferred from homology"/>
<dbReference type="NCBIfam" id="TIGR00214">
    <property type="entry name" value="lipB"/>
    <property type="match status" value="1"/>
</dbReference>
<comment type="subcellular location">
    <subcellularLocation>
        <location evidence="5">Cytoplasm</location>
    </subcellularLocation>
</comment>
<dbReference type="GO" id="GO:0033819">
    <property type="term" value="F:lipoyl(octanoyl) transferase activity"/>
    <property type="evidence" value="ECO:0007669"/>
    <property type="project" value="UniProtKB-EC"/>
</dbReference>
<keyword evidence="5" id="KW-0963">Cytoplasm</keyword>
<feature type="site" description="Lowers pKa of active site Cys" evidence="5">
    <location>
        <position position="132"/>
    </location>
</feature>
<evidence type="ECO:0000256" key="6">
    <source>
        <dbReference type="PIRNR" id="PIRNR016262"/>
    </source>
</evidence>
<dbReference type="Gene3D" id="3.30.930.10">
    <property type="entry name" value="Bira Bifunctional Protein, Domain 2"/>
    <property type="match status" value="1"/>
</dbReference>
<comment type="catalytic activity">
    <reaction evidence="5 6">
        <text>octanoyl-[ACP] + L-lysyl-[protein] = N(6)-octanoyl-L-lysyl-[protein] + holo-[ACP] + H(+)</text>
        <dbReference type="Rhea" id="RHEA:17665"/>
        <dbReference type="Rhea" id="RHEA-COMP:9636"/>
        <dbReference type="Rhea" id="RHEA-COMP:9685"/>
        <dbReference type="Rhea" id="RHEA-COMP:9752"/>
        <dbReference type="Rhea" id="RHEA-COMP:9928"/>
        <dbReference type="ChEBI" id="CHEBI:15378"/>
        <dbReference type="ChEBI" id="CHEBI:29969"/>
        <dbReference type="ChEBI" id="CHEBI:64479"/>
        <dbReference type="ChEBI" id="CHEBI:78463"/>
        <dbReference type="ChEBI" id="CHEBI:78809"/>
        <dbReference type="EC" id="2.3.1.181"/>
    </reaction>
</comment>
<dbReference type="HAMAP" id="MF_00013">
    <property type="entry name" value="LipB"/>
    <property type="match status" value="1"/>
</dbReference>
<evidence type="ECO:0000256" key="2">
    <source>
        <dbReference type="ARBA" id="ARBA00022679"/>
    </source>
</evidence>
<accession>A0ABT1L456</accession>
<reference evidence="8 9" key="1">
    <citation type="journal article" date="2022" name="Nat. Microbiol.">
        <title>The microbiome of a bacterivorous marine choanoflagellate contains a resource-demanding obligate bacterial associate.</title>
        <authorList>
            <person name="Needham D.M."/>
            <person name="Poirier C."/>
            <person name="Bachy C."/>
            <person name="George E.E."/>
            <person name="Wilken S."/>
            <person name="Yung C.C.M."/>
            <person name="Limardo A.J."/>
            <person name="Morando M."/>
            <person name="Sudek L."/>
            <person name="Malmstrom R.R."/>
            <person name="Keeling P.J."/>
            <person name="Santoro A.E."/>
            <person name="Worden A.Z."/>
        </authorList>
    </citation>
    <scope>NUCLEOTIDE SEQUENCE [LARGE SCALE GENOMIC DNA]</scope>
    <source>
        <strain evidence="8 9">Comchoano-2</strain>
    </source>
</reference>
<dbReference type="EC" id="2.3.1.181" evidence="5 6"/>
<dbReference type="PIRSF" id="PIRSF016262">
    <property type="entry name" value="LPLase"/>
    <property type="match status" value="1"/>
</dbReference>
<feature type="active site" description="Acyl-thioester intermediate" evidence="5">
    <location>
        <position position="166"/>
    </location>
</feature>
<feature type="binding site" evidence="5">
    <location>
        <begin position="68"/>
        <end position="75"/>
    </location>
    <ligand>
        <name>substrate</name>
    </ligand>
</feature>
<evidence type="ECO:0000256" key="5">
    <source>
        <dbReference type="HAMAP-Rule" id="MF_00013"/>
    </source>
</evidence>
<gene>
    <name evidence="5 8" type="primary">lipB</name>
    <name evidence="8" type="ORF">MKS91_01385</name>
</gene>
<dbReference type="InterPro" id="IPR000544">
    <property type="entry name" value="Octanoyltransferase"/>
</dbReference>
<dbReference type="PANTHER" id="PTHR10993">
    <property type="entry name" value="OCTANOYLTRANSFERASE"/>
    <property type="match status" value="1"/>
</dbReference>
<comment type="similarity">
    <text evidence="5 6">Belongs to the LipB family.</text>
</comment>
<dbReference type="Proteomes" id="UP001320768">
    <property type="component" value="Unassembled WGS sequence"/>
</dbReference>
<dbReference type="SUPFAM" id="SSF55681">
    <property type="entry name" value="Class II aaRS and biotin synthetases"/>
    <property type="match status" value="1"/>
</dbReference>
<evidence type="ECO:0000313" key="8">
    <source>
        <dbReference type="EMBL" id="MCP8351947.1"/>
    </source>
</evidence>
<evidence type="ECO:0000256" key="4">
    <source>
        <dbReference type="ARBA" id="ARBA00024732"/>
    </source>
</evidence>
<keyword evidence="2 5" id="KW-0808">Transferase</keyword>
<feature type="domain" description="BPL/LPL catalytic" evidence="7">
    <location>
        <begin position="29"/>
        <end position="198"/>
    </location>
</feature>
<feature type="binding site" evidence="5">
    <location>
        <begin position="135"/>
        <end position="137"/>
    </location>
    <ligand>
        <name>substrate</name>
    </ligand>
</feature>
<dbReference type="PROSITE" id="PS01313">
    <property type="entry name" value="LIPB"/>
    <property type="match status" value="1"/>
</dbReference>
<sequence length="198" mass="22706">MQRTKPNIEHLGRVNYQTLYPRMLEHVKQQKPCAIWVLEHFPVYTQGKRSLPEHILHHNTIPVVSTDRGGQVTYHGPGQMIVYPLLKLDQWHLSPLELVKRLEICTTKALAQFNIKAYHDPDARGVYINQQKIASIGLKIKQGMSYHGIAINLNTNLDAFQAIVPCGNPSLTLTNLCLHTPTFHQFPNVWLKLFLEML</sequence>
<dbReference type="PROSITE" id="PS51733">
    <property type="entry name" value="BPL_LPL_CATALYTIC"/>
    <property type="match status" value="1"/>
</dbReference>
<keyword evidence="3 5" id="KW-0012">Acyltransferase</keyword>
<protein>
    <recommendedName>
        <fullName evidence="5 6">Octanoyltransferase</fullName>
        <ecNumber evidence="5 6">2.3.1.181</ecNumber>
    </recommendedName>
    <alternativeName>
        <fullName evidence="5">Lipoate-protein ligase B</fullName>
    </alternativeName>
    <alternativeName>
        <fullName evidence="5">Lipoyl/octanoyl transferase</fullName>
    </alternativeName>
    <alternativeName>
        <fullName evidence="5">Octanoyl-[acyl-carrier-protein]-protein N-octanoyltransferase</fullName>
    </alternativeName>
</protein>
<evidence type="ECO:0000256" key="3">
    <source>
        <dbReference type="ARBA" id="ARBA00023315"/>
    </source>
</evidence>
<dbReference type="EMBL" id="JAKUDN010000001">
    <property type="protein sequence ID" value="MCP8351947.1"/>
    <property type="molecule type" value="Genomic_DNA"/>
</dbReference>
<evidence type="ECO:0000313" key="9">
    <source>
        <dbReference type="Proteomes" id="UP001320768"/>
    </source>
</evidence>
<comment type="pathway">
    <text evidence="1 5 6">Protein modification; protein lipoylation via endogenous pathway; protein N(6)-(lipoyl)lysine from octanoyl-[acyl-carrier-protein]: step 1/2.</text>
</comment>
<comment type="caution">
    <text evidence="8">The sequence shown here is derived from an EMBL/GenBank/DDBJ whole genome shotgun (WGS) entry which is preliminary data.</text>
</comment>
<feature type="binding site" evidence="5">
    <location>
        <begin position="148"/>
        <end position="150"/>
    </location>
    <ligand>
        <name>substrate</name>
    </ligand>
</feature>
<dbReference type="InterPro" id="IPR020605">
    <property type="entry name" value="Octanoyltransferase_CS"/>
</dbReference>